<dbReference type="Proteomes" id="UP000799755">
    <property type="component" value="Unassembled WGS sequence"/>
</dbReference>
<comment type="caution">
    <text evidence="1">The sequence shown here is derived from an EMBL/GenBank/DDBJ whole genome shotgun (WGS) entry which is preliminary data.</text>
</comment>
<dbReference type="EMBL" id="MU003499">
    <property type="protein sequence ID" value="KAF2473703.1"/>
    <property type="molecule type" value="Genomic_DNA"/>
</dbReference>
<gene>
    <name evidence="1" type="ORF">BDR25DRAFT_281635</name>
</gene>
<organism evidence="1 2">
    <name type="scientific">Lindgomyces ingoldianus</name>
    <dbReference type="NCBI Taxonomy" id="673940"/>
    <lineage>
        <taxon>Eukaryota</taxon>
        <taxon>Fungi</taxon>
        <taxon>Dikarya</taxon>
        <taxon>Ascomycota</taxon>
        <taxon>Pezizomycotina</taxon>
        <taxon>Dothideomycetes</taxon>
        <taxon>Pleosporomycetidae</taxon>
        <taxon>Pleosporales</taxon>
        <taxon>Lindgomycetaceae</taxon>
        <taxon>Lindgomyces</taxon>
    </lineage>
</organism>
<reference evidence="1" key="1">
    <citation type="journal article" date="2020" name="Stud. Mycol.">
        <title>101 Dothideomycetes genomes: a test case for predicting lifestyles and emergence of pathogens.</title>
        <authorList>
            <person name="Haridas S."/>
            <person name="Albert R."/>
            <person name="Binder M."/>
            <person name="Bloem J."/>
            <person name="Labutti K."/>
            <person name="Salamov A."/>
            <person name="Andreopoulos B."/>
            <person name="Baker S."/>
            <person name="Barry K."/>
            <person name="Bills G."/>
            <person name="Bluhm B."/>
            <person name="Cannon C."/>
            <person name="Castanera R."/>
            <person name="Culley D."/>
            <person name="Daum C."/>
            <person name="Ezra D."/>
            <person name="Gonzalez J."/>
            <person name="Henrissat B."/>
            <person name="Kuo A."/>
            <person name="Liang C."/>
            <person name="Lipzen A."/>
            <person name="Lutzoni F."/>
            <person name="Magnuson J."/>
            <person name="Mondo S."/>
            <person name="Nolan M."/>
            <person name="Ohm R."/>
            <person name="Pangilinan J."/>
            <person name="Park H.-J."/>
            <person name="Ramirez L."/>
            <person name="Alfaro M."/>
            <person name="Sun H."/>
            <person name="Tritt A."/>
            <person name="Yoshinaga Y."/>
            <person name="Zwiers L.-H."/>
            <person name="Turgeon B."/>
            <person name="Goodwin S."/>
            <person name="Spatafora J."/>
            <person name="Crous P."/>
            <person name="Grigoriev I."/>
        </authorList>
    </citation>
    <scope>NUCLEOTIDE SEQUENCE</scope>
    <source>
        <strain evidence="1">ATCC 200398</strain>
    </source>
</reference>
<proteinExistence type="predicted"/>
<protein>
    <submittedName>
        <fullName evidence="1">LysM domain-containing protein</fullName>
    </submittedName>
</protein>
<evidence type="ECO:0000313" key="1">
    <source>
        <dbReference type="EMBL" id="KAF2473703.1"/>
    </source>
</evidence>
<keyword evidence="2" id="KW-1185">Reference proteome</keyword>
<sequence>MIGRPILLAALSLHVFTSLAEKHLSKRDEKPALPYDPNTTQYCTWWYDNDGSIPCSQMPALWAMSLNDFRRWNPSITADCGNFVTGKSYCVEAFGEPPPQTSTVVSSSTTSKATPTSTGGAPGPTQSGQVENCNRWDLVKDKDTCSVYINKYPGLTLKDLVSWNPGIGDNCQFLWIDYYLCTGVPGFNPVTTTSNTATPTPTNGIATPTPIQGGMVGNCDAFHKVVSGDGCAAIAQQYGISLSQFYTWNPTVGSNCGSLWLDYYVCVSIIGVGPSSTVKSTPIATSTVTTPTNGIATPTPVQAGIVSNCDAFHKVVSGDGCAAIASKYSISLSQFYTWNPTVGSNCGSLWLDYYVCVSIIGVGPTPTTTLKTTTSTKGNGVATPTPYQSGMTTSCKTFHKVVSGDECAVLAKNAGISLANFYKWNPGVGTSCGSLWLDYYVCIAIL</sequence>
<accession>A0ACB6R349</accession>
<name>A0ACB6R349_9PLEO</name>
<evidence type="ECO:0000313" key="2">
    <source>
        <dbReference type="Proteomes" id="UP000799755"/>
    </source>
</evidence>